<evidence type="ECO:0000259" key="10">
    <source>
        <dbReference type="Pfam" id="PF13231"/>
    </source>
</evidence>
<feature type="transmembrane region" description="Helical" evidence="9">
    <location>
        <begin position="141"/>
        <end position="159"/>
    </location>
</feature>
<feature type="transmembrane region" description="Helical" evidence="9">
    <location>
        <begin position="38"/>
        <end position="56"/>
    </location>
</feature>
<evidence type="ECO:0000256" key="3">
    <source>
        <dbReference type="ARBA" id="ARBA00022676"/>
    </source>
</evidence>
<evidence type="ECO:0000256" key="9">
    <source>
        <dbReference type="SAM" id="Phobius"/>
    </source>
</evidence>
<evidence type="ECO:0000313" key="11">
    <source>
        <dbReference type="EMBL" id="CAB4757999.1"/>
    </source>
</evidence>
<keyword evidence="4" id="KW-0808">Transferase</keyword>
<feature type="domain" description="Glycosyltransferase RgtA/B/C/D-like" evidence="10">
    <location>
        <begin position="105"/>
        <end position="247"/>
    </location>
</feature>
<evidence type="ECO:0000313" key="13">
    <source>
        <dbReference type="EMBL" id="CAB4940296.1"/>
    </source>
</evidence>
<evidence type="ECO:0000256" key="4">
    <source>
        <dbReference type="ARBA" id="ARBA00022679"/>
    </source>
</evidence>
<feature type="transmembrane region" description="Helical" evidence="9">
    <location>
        <begin position="165"/>
        <end position="183"/>
    </location>
</feature>
<dbReference type="AlphaFoldDB" id="A0A6J7JAW3"/>
<evidence type="ECO:0000313" key="14">
    <source>
        <dbReference type="EMBL" id="CAB5001541.1"/>
    </source>
</evidence>
<feature type="transmembrane region" description="Helical" evidence="9">
    <location>
        <begin position="324"/>
        <end position="340"/>
    </location>
</feature>
<evidence type="ECO:0000256" key="8">
    <source>
        <dbReference type="SAM" id="MobiDB-lite"/>
    </source>
</evidence>
<evidence type="ECO:0000256" key="7">
    <source>
        <dbReference type="ARBA" id="ARBA00023136"/>
    </source>
</evidence>
<dbReference type="EMBL" id="CAEZYR010000093">
    <property type="protein sequence ID" value="CAB4757999.1"/>
    <property type="molecule type" value="Genomic_DNA"/>
</dbReference>
<dbReference type="Pfam" id="PF13231">
    <property type="entry name" value="PMT_2"/>
    <property type="match status" value="1"/>
</dbReference>
<keyword evidence="3" id="KW-0328">Glycosyltransferase</keyword>
<dbReference type="EMBL" id="CAFBOS010000100">
    <property type="protein sequence ID" value="CAB5001541.1"/>
    <property type="molecule type" value="Genomic_DNA"/>
</dbReference>
<accession>A0A6J7JAW3</accession>
<evidence type="ECO:0000256" key="1">
    <source>
        <dbReference type="ARBA" id="ARBA00004651"/>
    </source>
</evidence>
<dbReference type="InterPro" id="IPR038731">
    <property type="entry name" value="RgtA/B/C-like"/>
</dbReference>
<reference evidence="13" key="1">
    <citation type="submission" date="2020-05" db="EMBL/GenBank/DDBJ databases">
        <authorList>
            <person name="Chiriac C."/>
            <person name="Salcher M."/>
            <person name="Ghai R."/>
            <person name="Kavagutti S V."/>
        </authorList>
    </citation>
    <scope>NUCLEOTIDE SEQUENCE</scope>
</reference>
<dbReference type="GO" id="GO:0005886">
    <property type="term" value="C:plasma membrane"/>
    <property type="evidence" value="ECO:0007669"/>
    <property type="project" value="UniProtKB-SubCell"/>
</dbReference>
<gene>
    <name evidence="11" type="ORF">UFOPK2754_02220</name>
    <name evidence="12" type="ORF">UFOPK3139_01556</name>
    <name evidence="13" type="ORF">UFOPK3543_03213</name>
    <name evidence="14" type="ORF">UFOPK3967_01660</name>
</gene>
<keyword evidence="7 9" id="KW-0472">Membrane</keyword>
<dbReference type="EMBL" id="CAFABA010000060">
    <property type="protein sequence ID" value="CAB4831826.1"/>
    <property type="molecule type" value="Genomic_DNA"/>
</dbReference>
<protein>
    <submittedName>
        <fullName evidence="13">Unannotated protein</fullName>
    </submittedName>
</protein>
<feature type="region of interest" description="Disordered" evidence="8">
    <location>
        <begin position="1"/>
        <end position="20"/>
    </location>
</feature>
<feature type="transmembrane region" description="Helical" evidence="9">
    <location>
        <begin position="376"/>
        <end position="397"/>
    </location>
</feature>
<dbReference type="InterPro" id="IPR050297">
    <property type="entry name" value="LipidA_mod_glycosyltrf_83"/>
</dbReference>
<keyword evidence="6 9" id="KW-1133">Transmembrane helix</keyword>
<dbReference type="PANTHER" id="PTHR33908">
    <property type="entry name" value="MANNOSYLTRANSFERASE YKCB-RELATED"/>
    <property type="match status" value="1"/>
</dbReference>
<dbReference type="GO" id="GO:0008610">
    <property type="term" value="P:lipid biosynthetic process"/>
    <property type="evidence" value="ECO:0007669"/>
    <property type="project" value="UniProtKB-ARBA"/>
</dbReference>
<sequence>MTADAVTSTNRGPAPADAHTGCGDRWHPTWAWPPNGLSPLYVAAIAFAGVVLRAYVLQSPIGGFDADEATSSLVSRQILDGNFPAFIRPLHHGGALLAYPRAPILWLFGPSPVVMKLTETLVYAAACFVTWRLGRRIFSEASAQLGAGVMWVYPPAAVWESTKVMLYYTPAVLLAVTALLLVVRLAQEDRRRDVAWLGLVLGLSVWTHPIALYAALPACAWLVVNRPKIVRQLWRAVPTGLVGVFPWLWANLNNSWASLEQPTGAAKSTFWARLTGFFEALLPRLAGLRGQYLGRWYLAPISGVMYAALMIAALVALRRWKGERTLLLTVAIAYPFLFSVPRNSVFVDEPRYGLALLPVLALCVGYGIERLFRRRVFTVGVVGLLALISLVSVRHVVVDTAGQPGLDVLRPVATDELWQTLRDEQIDAAYVDYWIGMRLQFEQREPFTLLPINSYYLDYRYTAPPAGSRYAIFPDGSPLVDRWIEFVSARGLTTELRATEHFVVVETNQPVPFAATLGVME</sequence>
<dbReference type="GO" id="GO:0016763">
    <property type="term" value="F:pentosyltransferase activity"/>
    <property type="evidence" value="ECO:0007669"/>
    <property type="project" value="TreeGrafter"/>
</dbReference>
<feature type="transmembrane region" description="Helical" evidence="9">
    <location>
        <begin position="296"/>
        <end position="317"/>
    </location>
</feature>
<organism evidence="13">
    <name type="scientific">freshwater metagenome</name>
    <dbReference type="NCBI Taxonomy" id="449393"/>
    <lineage>
        <taxon>unclassified sequences</taxon>
        <taxon>metagenomes</taxon>
        <taxon>ecological metagenomes</taxon>
    </lineage>
</organism>
<keyword evidence="2" id="KW-1003">Cell membrane</keyword>
<name>A0A6J7JAW3_9ZZZZ</name>
<feature type="transmembrane region" description="Helical" evidence="9">
    <location>
        <begin position="195"/>
        <end position="224"/>
    </location>
</feature>
<comment type="subcellular location">
    <subcellularLocation>
        <location evidence="1">Cell membrane</location>
        <topology evidence="1">Multi-pass membrane protein</topology>
    </subcellularLocation>
</comment>
<evidence type="ECO:0000256" key="2">
    <source>
        <dbReference type="ARBA" id="ARBA00022475"/>
    </source>
</evidence>
<evidence type="ECO:0000256" key="6">
    <source>
        <dbReference type="ARBA" id="ARBA00022989"/>
    </source>
</evidence>
<feature type="compositionally biased region" description="Polar residues" evidence="8">
    <location>
        <begin position="1"/>
        <end position="11"/>
    </location>
</feature>
<dbReference type="EMBL" id="CAFBMH010000225">
    <property type="protein sequence ID" value="CAB4940296.1"/>
    <property type="molecule type" value="Genomic_DNA"/>
</dbReference>
<feature type="transmembrane region" description="Helical" evidence="9">
    <location>
        <begin position="352"/>
        <end position="369"/>
    </location>
</feature>
<dbReference type="PANTHER" id="PTHR33908:SF11">
    <property type="entry name" value="MEMBRANE PROTEIN"/>
    <property type="match status" value="1"/>
</dbReference>
<evidence type="ECO:0000313" key="12">
    <source>
        <dbReference type="EMBL" id="CAB4831826.1"/>
    </source>
</evidence>
<evidence type="ECO:0000256" key="5">
    <source>
        <dbReference type="ARBA" id="ARBA00022692"/>
    </source>
</evidence>
<keyword evidence="5 9" id="KW-0812">Transmembrane</keyword>
<proteinExistence type="predicted"/>